<evidence type="ECO:0000259" key="3">
    <source>
        <dbReference type="Pfam" id="PF20516"/>
    </source>
</evidence>
<evidence type="ECO:0000313" key="4">
    <source>
        <dbReference type="EMBL" id="KAJ4865030.1"/>
    </source>
</evidence>
<keyword evidence="5" id="KW-1185">Reference proteome</keyword>
<dbReference type="Proteomes" id="UP001140511">
    <property type="component" value="Unassembled WGS sequence"/>
</dbReference>
<feature type="domain" description="PD-(D/E)XK nuclease-like" evidence="3">
    <location>
        <begin position="106"/>
        <end position="356"/>
    </location>
</feature>
<dbReference type="InterPro" id="IPR023631">
    <property type="entry name" value="Amidase_dom"/>
</dbReference>
<evidence type="ECO:0000259" key="2">
    <source>
        <dbReference type="Pfam" id="PF01425"/>
    </source>
</evidence>
<comment type="caution">
    <text evidence="4">The sequence shown here is derived from an EMBL/GenBank/DDBJ whole genome shotgun (WGS) entry which is preliminary data.</text>
</comment>
<dbReference type="EMBL" id="JAOPEN010000001">
    <property type="protein sequence ID" value="KAJ4865030.1"/>
    <property type="molecule type" value="Genomic_DNA"/>
</dbReference>
<dbReference type="Pfam" id="PF20516">
    <property type="entry name" value="PDDEXK_12"/>
    <property type="match status" value="1"/>
</dbReference>
<dbReference type="Pfam" id="PF01425">
    <property type="entry name" value="Amidase"/>
    <property type="match status" value="2"/>
</dbReference>
<dbReference type="GeneID" id="80863458"/>
<feature type="region of interest" description="Disordered" evidence="1">
    <location>
        <begin position="1"/>
        <end position="51"/>
    </location>
</feature>
<dbReference type="SUPFAM" id="SSF75304">
    <property type="entry name" value="Amidase signature (AS) enzymes"/>
    <property type="match status" value="1"/>
</dbReference>
<dbReference type="InterPro" id="IPR036928">
    <property type="entry name" value="AS_sf"/>
</dbReference>
<accession>A0A9W9EE47</accession>
<feature type="compositionally biased region" description="Low complexity" evidence="1">
    <location>
        <begin position="30"/>
        <end position="46"/>
    </location>
</feature>
<reference evidence="4" key="1">
    <citation type="submission" date="2022-09" db="EMBL/GenBank/DDBJ databases">
        <title>Chromosome-level assembly of Trichoderma breve T069, a fungus used in development of biopesticide product.</title>
        <authorList>
            <person name="Lin R."/>
            <person name="Liu T."/>
        </authorList>
    </citation>
    <scope>NUCLEOTIDE SEQUENCE</scope>
    <source>
        <strain evidence="4">T069</strain>
    </source>
</reference>
<evidence type="ECO:0000313" key="5">
    <source>
        <dbReference type="Proteomes" id="UP001140511"/>
    </source>
</evidence>
<feature type="domain" description="Amidase" evidence="2">
    <location>
        <begin position="445"/>
        <end position="554"/>
    </location>
</feature>
<dbReference type="AlphaFoldDB" id="A0A9W9EE47"/>
<name>A0A9W9EE47_9HYPO</name>
<evidence type="ECO:0000256" key="1">
    <source>
        <dbReference type="SAM" id="MobiDB-lite"/>
    </source>
</evidence>
<dbReference type="InterPro" id="IPR046797">
    <property type="entry name" value="PDDEXK_12"/>
</dbReference>
<feature type="domain" description="Amidase" evidence="2">
    <location>
        <begin position="605"/>
        <end position="661"/>
    </location>
</feature>
<gene>
    <name evidence="4" type="ORF">T069G_01560</name>
</gene>
<dbReference type="Gene3D" id="3.90.1300.10">
    <property type="entry name" value="Amidase signature (AS) domain"/>
    <property type="match status" value="2"/>
</dbReference>
<dbReference type="PANTHER" id="PTHR42678">
    <property type="entry name" value="AMIDASE"/>
    <property type="match status" value="1"/>
</dbReference>
<dbReference type="PANTHER" id="PTHR42678:SF34">
    <property type="entry name" value="OS04G0183300 PROTEIN"/>
    <property type="match status" value="1"/>
</dbReference>
<sequence length="897" mass="99314">MTLTTPETRRFPSLSEFNGTSRPGFHNVESDSASISSSASEESSISGVSPPERQMMSLRLCEASVEYQVLNENTVPDAAKELFFLMDDIGRGRDIVPHALKSTIEEKLKDQPMSLRRWDSSFIPQGHDDDLPGRIPSFEEVKIILARAVECEKFQGEELMWNGEVLLRLLRGIFEDRLGGQCDDFNAILCTRARPDREFEPMSSTGRMIDVCIYASLDQNQELRAAMAEFCMTAPTATVNHTDFEPLQLRPLVLGIGTRKPGVEWDKAQGQIGIWHASQWAFLRWAAEERAVLSKLGFIPGIIVQGNRWHLVISTYNEGKTTLWAEWVFGTTKSLMDIYSVIAGVRRLTAWARDTYIPCSWTPAFVSSSSPPVSGLLKLAVWGLLASPAFMTLFSPLRNFVCRHNSPISFAFRSYMIKMVPNLRTADAKILQQMLTAVSITSTGLVDACLAQIQKHDGYLHAMIQTTPLDILQEVAKTLDEERAAGKVRGSLHGIPVLVKDNIATHPNTGLRTTAGSLSLWNSKPKENAKLVDLLIASGTIILGKANLSEFSNSRGSMMPSGWSAIGGQVQSAYVRGGLRIAKTDTRILRARHPVPLLASGRAALYTIKPTIDLIPQHGIVPMSTNFDSAGPMTKTSYDLAVLLDVLASRSPSESYTKNFTGSWSGISAATLDYSKWRYPDSFIKPVDGAEAQILKETREAYDLIKTKVDKFVDDVGLVTVDAFELEGKNTLDIITMSDMKRDLTAYLQDLGESEMRTITDIIKFNKEHADEELPLYHPRQDTFIKYENQNVSAAEYDRLFAHMRKVARDFGVERVFQTHGVNVIIGPADGFISTMASSGGYPVAAMPLSSLDFNGRPFGLTALAGRHQEALLVQLMSAWEATFPARKPPQALVEES</sequence>
<proteinExistence type="predicted"/>
<dbReference type="RefSeq" id="XP_056034086.1">
    <property type="nucleotide sequence ID" value="XM_056168770.1"/>
</dbReference>
<protein>
    <submittedName>
        <fullName evidence="4">Amidase domain-containing protein</fullName>
    </submittedName>
</protein>
<organism evidence="4 5">
    <name type="scientific">Trichoderma breve</name>
    <dbReference type="NCBI Taxonomy" id="2034170"/>
    <lineage>
        <taxon>Eukaryota</taxon>
        <taxon>Fungi</taxon>
        <taxon>Dikarya</taxon>
        <taxon>Ascomycota</taxon>
        <taxon>Pezizomycotina</taxon>
        <taxon>Sordariomycetes</taxon>
        <taxon>Hypocreomycetidae</taxon>
        <taxon>Hypocreales</taxon>
        <taxon>Hypocreaceae</taxon>
        <taxon>Trichoderma</taxon>
    </lineage>
</organism>